<organism evidence="1 2">
    <name type="scientific">Aspergillus lucknowensis</name>
    <dbReference type="NCBI Taxonomy" id="176173"/>
    <lineage>
        <taxon>Eukaryota</taxon>
        <taxon>Fungi</taxon>
        <taxon>Dikarya</taxon>
        <taxon>Ascomycota</taxon>
        <taxon>Pezizomycotina</taxon>
        <taxon>Eurotiomycetes</taxon>
        <taxon>Eurotiomycetidae</taxon>
        <taxon>Eurotiales</taxon>
        <taxon>Aspergillaceae</taxon>
        <taxon>Aspergillus</taxon>
        <taxon>Aspergillus subgen. Nidulantes</taxon>
    </lineage>
</organism>
<dbReference type="GeneID" id="98139386"/>
<sequence>MDESDSGNWFGSGLDQVPGWFPFREYHEKGQRVLTAFEDEWRVLWSQGSTACTVMNSPASFHGVITNDSCIGRTRVAGRLFLQPGQSPLFSPPRFSSPFPLAPPRPSCPSKFFVLAAVSPLLLSPFSTFFSQFHPLSFRSQQARQPRFQHRIRIRAIPRFLLPSLCSRFLSSLLVSACQSSSGGWCVLIYDLNIYPIRLFSPPNGITKSILRLPRMVYHQLACLLNRCLIDRFSRLVG</sequence>
<protein>
    <recommendedName>
        <fullName evidence="3">Transmembrane protein</fullName>
    </recommendedName>
</protein>
<reference evidence="1 2" key="1">
    <citation type="submission" date="2024-07" db="EMBL/GenBank/DDBJ databases">
        <title>Section-level genome sequencing and comparative genomics of Aspergillus sections Usti and Cavernicolus.</title>
        <authorList>
            <consortium name="Lawrence Berkeley National Laboratory"/>
            <person name="Nybo J.L."/>
            <person name="Vesth T.C."/>
            <person name="Theobald S."/>
            <person name="Frisvad J.C."/>
            <person name="Larsen T.O."/>
            <person name="Kjaerboelling I."/>
            <person name="Rothschild-Mancinelli K."/>
            <person name="Lyhne E.K."/>
            <person name="Kogle M.E."/>
            <person name="Barry K."/>
            <person name="Clum A."/>
            <person name="Na H."/>
            <person name="Ledsgaard L."/>
            <person name="Lin J."/>
            <person name="Lipzen A."/>
            <person name="Kuo A."/>
            <person name="Riley R."/>
            <person name="Mondo S."/>
            <person name="Labutti K."/>
            <person name="Haridas S."/>
            <person name="Pangalinan J."/>
            <person name="Salamov A.A."/>
            <person name="Simmons B.A."/>
            <person name="Magnuson J.K."/>
            <person name="Chen J."/>
            <person name="Drula E."/>
            <person name="Henrissat B."/>
            <person name="Wiebenga A."/>
            <person name="Lubbers R.J."/>
            <person name="Gomes A.C."/>
            <person name="Macurrencykelacurrency M.R."/>
            <person name="Stajich J."/>
            <person name="Grigoriev I.V."/>
            <person name="Mortensen U.H."/>
            <person name="De Vries R.P."/>
            <person name="Baker S.E."/>
            <person name="Andersen M.R."/>
        </authorList>
    </citation>
    <scope>NUCLEOTIDE SEQUENCE [LARGE SCALE GENOMIC DNA]</scope>
    <source>
        <strain evidence="1 2">CBS 449.75</strain>
    </source>
</reference>
<proteinExistence type="predicted"/>
<dbReference type="Proteomes" id="UP001610432">
    <property type="component" value="Unassembled WGS sequence"/>
</dbReference>
<name>A0ABR4M7F8_9EURO</name>
<keyword evidence="2" id="KW-1185">Reference proteome</keyword>
<accession>A0ABR4M7F8</accession>
<evidence type="ECO:0008006" key="3">
    <source>
        <dbReference type="Google" id="ProtNLM"/>
    </source>
</evidence>
<gene>
    <name evidence="1" type="ORF">BJX67DRAFT_11065</name>
</gene>
<evidence type="ECO:0000313" key="1">
    <source>
        <dbReference type="EMBL" id="KAL2872512.1"/>
    </source>
</evidence>
<comment type="caution">
    <text evidence="1">The sequence shown here is derived from an EMBL/GenBank/DDBJ whole genome shotgun (WGS) entry which is preliminary data.</text>
</comment>
<dbReference type="RefSeq" id="XP_070891490.1">
    <property type="nucleotide sequence ID" value="XM_071024314.1"/>
</dbReference>
<evidence type="ECO:0000313" key="2">
    <source>
        <dbReference type="Proteomes" id="UP001610432"/>
    </source>
</evidence>
<dbReference type="EMBL" id="JBFXLQ010000001">
    <property type="protein sequence ID" value="KAL2872512.1"/>
    <property type="molecule type" value="Genomic_DNA"/>
</dbReference>